<dbReference type="EMBL" id="SMSJ01000020">
    <property type="protein sequence ID" value="TDH61543.1"/>
    <property type="molecule type" value="Genomic_DNA"/>
</dbReference>
<evidence type="ECO:0000256" key="3">
    <source>
        <dbReference type="SAM" id="SignalP"/>
    </source>
</evidence>
<reference evidence="4 5" key="1">
    <citation type="journal article" date="2016" name="J. Microbiol.">
        <title>Dankookia rubra gen. nov., sp. nov., an alphaproteobacterium isolated from sediment of a shallow stream.</title>
        <authorList>
            <person name="Kim W.H."/>
            <person name="Kim D.H."/>
            <person name="Kang K."/>
            <person name="Ahn T.Y."/>
        </authorList>
    </citation>
    <scope>NUCLEOTIDE SEQUENCE [LARGE SCALE GENOMIC DNA]</scope>
    <source>
        <strain evidence="4 5">JCM30602</strain>
    </source>
</reference>
<dbReference type="Proteomes" id="UP000295096">
    <property type="component" value="Unassembled WGS sequence"/>
</dbReference>
<evidence type="ECO:0000313" key="5">
    <source>
        <dbReference type="Proteomes" id="UP000295096"/>
    </source>
</evidence>
<dbReference type="NCBIfam" id="TIGR01098">
    <property type="entry name" value="3A0109s03R"/>
    <property type="match status" value="1"/>
</dbReference>
<feature type="signal peptide" evidence="3">
    <location>
        <begin position="1"/>
        <end position="23"/>
    </location>
</feature>
<dbReference type="CDD" id="cd01071">
    <property type="entry name" value="PBP2_PhnD_like"/>
    <property type="match status" value="1"/>
</dbReference>
<gene>
    <name evidence="4" type="primary">phnD</name>
    <name evidence="4" type="ORF">E2C06_16460</name>
</gene>
<dbReference type="GO" id="GO:0015716">
    <property type="term" value="P:organic phosphonate transport"/>
    <property type="evidence" value="ECO:0007669"/>
    <property type="project" value="InterPro"/>
</dbReference>
<dbReference type="OrthoDB" id="9802896at2"/>
<dbReference type="RefSeq" id="WP_133289699.1">
    <property type="nucleotide sequence ID" value="NZ_SMSJ01000020.1"/>
</dbReference>
<dbReference type="Pfam" id="PF12974">
    <property type="entry name" value="Phosphonate-bd"/>
    <property type="match status" value="1"/>
</dbReference>
<accession>A0A4R5QF87</accession>
<organism evidence="4 5">
    <name type="scientific">Dankookia rubra</name>
    <dbReference type="NCBI Taxonomy" id="1442381"/>
    <lineage>
        <taxon>Bacteria</taxon>
        <taxon>Pseudomonadati</taxon>
        <taxon>Pseudomonadota</taxon>
        <taxon>Alphaproteobacteria</taxon>
        <taxon>Acetobacterales</taxon>
        <taxon>Roseomonadaceae</taxon>
        <taxon>Dankookia</taxon>
    </lineage>
</organism>
<dbReference type="GO" id="GO:0055085">
    <property type="term" value="P:transmembrane transport"/>
    <property type="evidence" value="ECO:0007669"/>
    <property type="project" value="InterPro"/>
</dbReference>
<dbReference type="InterPro" id="IPR005770">
    <property type="entry name" value="PhnD"/>
</dbReference>
<evidence type="ECO:0000256" key="2">
    <source>
        <dbReference type="ARBA" id="ARBA00022729"/>
    </source>
</evidence>
<sequence length="302" mass="33508">MIHRRRLLGAATMLAGTPPLVHAQSWRATYPELVFAVIPAENASGVLNRYGPFVEYMTRTLGAKVALRVANDYAAVIEGQRAGNIHIGNYGPSSFARALMTGASIEAFAIEVNLDGTKGYHSVFYVRQDSPFQRIEDLQGKNLGLVDPNSTSGNNVPRFAMHKMGINPEQFFGKVVYTGSHENAVVALSQGSVDVAANWWNDKTESNLLRMARKGMVKSEDFRVIFTSEQIVNSPMAYLTNIPAELRAAIRAAVLVMPQQDPAAFERLTDGKQRPWEPTDNAAYQPIIELNRFVDNLRRQRN</sequence>
<dbReference type="GO" id="GO:0043190">
    <property type="term" value="C:ATP-binding cassette (ABC) transporter complex"/>
    <property type="evidence" value="ECO:0007669"/>
    <property type="project" value="InterPro"/>
</dbReference>
<feature type="chain" id="PRO_5020962658" evidence="3">
    <location>
        <begin position="24"/>
        <end position="302"/>
    </location>
</feature>
<dbReference type="PANTHER" id="PTHR35841">
    <property type="entry name" value="PHOSPHONATES-BINDING PERIPLASMIC PROTEIN"/>
    <property type="match status" value="1"/>
</dbReference>
<keyword evidence="5" id="KW-1185">Reference proteome</keyword>
<dbReference type="PANTHER" id="PTHR35841:SF1">
    <property type="entry name" value="PHOSPHONATES-BINDING PERIPLASMIC PROTEIN"/>
    <property type="match status" value="1"/>
</dbReference>
<name>A0A4R5QF87_9PROT</name>
<dbReference type="SUPFAM" id="SSF53850">
    <property type="entry name" value="Periplasmic binding protein-like II"/>
    <property type="match status" value="1"/>
</dbReference>
<protein>
    <submittedName>
        <fullName evidence="4">Phosphonate ABC transporter substrate-binding protein</fullName>
    </submittedName>
</protein>
<dbReference type="AlphaFoldDB" id="A0A4R5QF87"/>
<dbReference type="Gene3D" id="3.40.190.10">
    <property type="entry name" value="Periplasmic binding protein-like II"/>
    <property type="match status" value="2"/>
</dbReference>
<proteinExistence type="inferred from homology"/>
<evidence type="ECO:0000256" key="1">
    <source>
        <dbReference type="ARBA" id="ARBA00007162"/>
    </source>
</evidence>
<comment type="similarity">
    <text evidence="1">Belongs to the phosphate/phosphite/phosphonate binding protein family.</text>
</comment>
<comment type="caution">
    <text evidence="4">The sequence shown here is derived from an EMBL/GenBank/DDBJ whole genome shotgun (WGS) entry which is preliminary data.</text>
</comment>
<evidence type="ECO:0000313" key="4">
    <source>
        <dbReference type="EMBL" id="TDH61543.1"/>
    </source>
</evidence>
<dbReference type="NCBIfam" id="TIGR03431">
    <property type="entry name" value="PhnD"/>
    <property type="match status" value="1"/>
</dbReference>
<dbReference type="InterPro" id="IPR017797">
    <property type="entry name" value="Phosphnate-bd"/>
</dbReference>
<keyword evidence="2 3" id="KW-0732">Signal</keyword>